<proteinExistence type="predicted"/>
<organism evidence="1 2">
    <name type="scientific">Salinadaptatus halalkaliphilus</name>
    <dbReference type="NCBI Taxonomy" id="2419781"/>
    <lineage>
        <taxon>Archaea</taxon>
        <taxon>Methanobacteriati</taxon>
        <taxon>Methanobacteriota</taxon>
        <taxon>Stenosarchaea group</taxon>
        <taxon>Halobacteria</taxon>
        <taxon>Halobacteriales</taxon>
        <taxon>Natrialbaceae</taxon>
        <taxon>Salinadaptatus</taxon>
    </lineage>
</organism>
<reference evidence="1 2" key="1">
    <citation type="submission" date="2018-10" db="EMBL/GenBank/DDBJ databases">
        <title>Natronolimnobius sp. XQ-INN 246 isolated from Inner Mongolia Autonomous Region of China.</title>
        <authorList>
            <person name="Xue Q."/>
        </authorList>
    </citation>
    <scope>NUCLEOTIDE SEQUENCE [LARGE SCALE GENOMIC DNA]</scope>
    <source>
        <strain evidence="1 2">XQ-INN 246</strain>
    </source>
</reference>
<sequence length="113" mass="12974">MVSWECPIKPREASGLDPEAVHAYHVIEEYERWERFHEANAETRAAHGSLGTQVYRKCEDPTTLLVIQEIDDDRLEEALEYFDSEAFQSMLERAGVVDVPESGLLEQVHEQTV</sequence>
<evidence type="ECO:0000313" key="1">
    <source>
        <dbReference type="EMBL" id="THE62714.1"/>
    </source>
</evidence>
<gene>
    <name evidence="1" type="ORF">D8Y22_21835</name>
</gene>
<dbReference type="EMBL" id="RBZW01000077">
    <property type="protein sequence ID" value="THE62714.1"/>
    <property type="molecule type" value="Genomic_DNA"/>
</dbReference>
<protein>
    <submittedName>
        <fullName evidence="1">Cyclase</fullName>
    </submittedName>
</protein>
<dbReference type="AlphaFoldDB" id="A0A4S3TFL8"/>
<dbReference type="RefSeq" id="WP_141466726.1">
    <property type="nucleotide sequence ID" value="NZ_RBZW01000077.1"/>
</dbReference>
<dbReference type="Proteomes" id="UP000318864">
    <property type="component" value="Unassembled WGS sequence"/>
</dbReference>
<name>A0A4S3TFL8_9EURY</name>
<accession>A0A4S3TFL8</accession>
<evidence type="ECO:0000313" key="2">
    <source>
        <dbReference type="Proteomes" id="UP000318864"/>
    </source>
</evidence>
<keyword evidence="2" id="KW-1185">Reference proteome</keyword>
<dbReference type="OrthoDB" id="8690at2157"/>
<comment type="caution">
    <text evidence="1">The sequence shown here is derived from an EMBL/GenBank/DDBJ whole genome shotgun (WGS) entry which is preliminary data.</text>
</comment>